<evidence type="ECO:0008006" key="4">
    <source>
        <dbReference type="Google" id="ProtNLM"/>
    </source>
</evidence>
<keyword evidence="1" id="KW-0732">Signal</keyword>
<gene>
    <name evidence="2" type="ORF">RF11_05498</name>
</gene>
<sequence length="113" mass="12283">MTPSLYVISILSISLELAFSNSEWKCEPSNDIVISDSTQIKVHCTLSTSSSPNVEWSFMGSDGNAIQLDREKFEQTLSEVSEGGVTKKTPTKPLLVHTGLKAIELNNGLILGK</sequence>
<reference evidence="2 3" key="1">
    <citation type="journal article" date="2014" name="Genome Biol. Evol.">
        <title>The genome of the myxosporean Thelohanellus kitauei shows adaptations to nutrient acquisition within its fish host.</title>
        <authorList>
            <person name="Yang Y."/>
            <person name="Xiong J."/>
            <person name="Zhou Z."/>
            <person name="Huo F."/>
            <person name="Miao W."/>
            <person name="Ran C."/>
            <person name="Liu Y."/>
            <person name="Zhang J."/>
            <person name="Feng J."/>
            <person name="Wang M."/>
            <person name="Wang M."/>
            <person name="Wang L."/>
            <person name="Yao B."/>
        </authorList>
    </citation>
    <scope>NUCLEOTIDE SEQUENCE [LARGE SCALE GENOMIC DNA]</scope>
    <source>
        <strain evidence="2">Wuqing</strain>
    </source>
</reference>
<accession>A0A0C2J6E5</accession>
<dbReference type="Proteomes" id="UP000031668">
    <property type="component" value="Unassembled WGS sequence"/>
</dbReference>
<feature type="signal peptide" evidence="1">
    <location>
        <begin position="1"/>
        <end position="20"/>
    </location>
</feature>
<proteinExistence type="predicted"/>
<evidence type="ECO:0000313" key="3">
    <source>
        <dbReference type="Proteomes" id="UP000031668"/>
    </source>
</evidence>
<dbReference type="EMBL" id="JWZT01004123">
    <property type="protein sequence ID" value="KII64708.1"/>
    <property type="molecule type" value="Genomic_DNA"/>
</dbReference>
<feature type="chain" id="PRO_5002167511" description="Ig-like domain-containing protein" evidence="1">
    <location>
        <begin position="21"/>
        <end position="113"/>
    </location>
</feature>
<organism evidence="2 3">
    <name type="scientific">Thelohanellus kitauei</name>
    <name type="common">Myxosporean</name>
    <dbReference type="NCBI Taxonomy" id="669202"/>
    <lineage>
        <taxon>Eukaryota</taxon>
        <taxon>Metazoa</taxon>
        <taxon>Cnidaria</taxon>
        <taxon>Myxozoa</taxon>
        <taxon>Myxosporea</taxon>
        <taxon>Bivalvulida</taxon>
        <taxon>Platysporina</taxon>
        <taxon>Myxobolidae</taxon>
        <taxon>Thelohanellus</taxon>
    </lineage>
</organism>
<dbReference type="AlphaFoldDB" id="A0A0C2J6E5"/>
<keyword evidence="3" id="KW-1185">Reference proteome</keyword>
<evidence type="ECO:0000313" key="2">
    <source>
        <dbReference type="EMBL" id="KII64708.1"/>
    </source>
</evidence>
<name>A0A0C2J6E5_THEKT</name>
<evidence type="ECO:0000256" key="1">
    <source>
        <dbReference type="SAM" id="SignalP"/>
    </source>
</evidence>
<comment type="caution">
    <text evidence="2">The sequence shown here is derived from an EMBL/GenBank/DDBJ whole genome shotgun (WGS) entry which is preliminary data.</text>
</comment>
<protein>
    <recommendedName>
        <fullName evidence="4">Ig-like domain-containing protein</fullName>
    </recommendedName>
</protein>